<evidence type="ECO:0000256" key="1">
    <source>
        <dbReference type="SAM" id="MobiDB-lite"/>
    </source>
</evidence>
<feature type="region of interest" description="Disordered" evidence="1">
    <location>
        <begin position="1"/>
        <end position="23"/>
    </location>
</feature>
<name>A0A0A9C2W5_ARUDO</name>
<dbReference type="EMBL" id="GBRH01230180">
    <property type="protein sequence ID" value="JAD67715.1"/>
    <property type="molecule type" value="Transcribed_RNA"/>
</dbReference>
<organism evidence="2">
    <name type="scientific">Arundo donax</name>
    <name type="common">Giant reed</name>
    <name type="synonym">Donax arundinaceus</name>
    <dbReference type="NCBI Taxonomy" id="35708"/>
    <lineage>
        <taxon>Eukaryota</taxon>
        <taxon>Viridiplantae</taxon>
        <taxon>Streptophyta</taxon>
        <taxon>Embryophyta</taxon>
        <taxon>Tracheophyta</taxon>
        <taxon>Spermatophyta</taxon>
        <taxon>Magnoliopsida</taxon>
        <taxon>Liliopsida</taxon>
        <taxon>Poales</taxon>
        <taxon>Poaceae</taxon>
        <taxon>PACMAD clade</taxon>
        <taxon>Arundinoideae</taxon>
        <taxon>Arundineae</taxon>
        <taxon>Arundo</taxon>
    </lineage>
</organism>
<accession>A0A0A9C2W5</accession>
<sequence length="52" mass="5975">MEGGINRYVTGKTMPRSCEPGYMSIDHEITSDRERALCSMRKTQHNSSIQDR</sequence>
<protein>
    <submittedName>
        <fullName evidence="2">Uncharacterized protein</fullName>
    </submittedName>
</protein>
<reference evidence="2" key="2">
    <citation type="journal article" date="2015" name="Data Brief">
        <title>Shoot transcriptome of the giant reed, Arundo donax.</title>
        <authorList>
            <person name="Barrero R.A."/>
            <person name="Guerrero F.D."/>
            <person name="Moolhuijzen P."/>
            <person name="Goolsby J.A."/>
            <person name="Tidwell J."/>
            <person name="Bellgard S.E."/>
            <person name="Bellgard M.I."/>
        </authorList>
    </citation>
    <scope>NUCLEOTIDE SEQUENCE</scope>
    <source>
        <tissue evidence="2">Shoot tissue taken approximately 20 cm above the soil surface</tissue>
    </source>
</reference>
<reference evidence="2" key="1">
    <citation type="submission" date="2014-09" db="EMBL/GenBank/DDBJ databases">
        <authorList>
            <person name="Magalhaes I.L.F."/>
            <person name="Oliveira U."/>
            <person name="Santos F.R."/>
            <person name="Vidigal T.H.D.A."/>
            <person name="Brescovit A.D."/>
            <person name="Santos A.J."/>
        </authorList>
    </citation>
    <scope>NUCLEOTIDE SEQUENCE</scope>
    <source>
        <tissue evidence="2">Shoot tissue taken approximately 20 cm above the soil surface</tissue>
    </source>
</reference>
<dbReference type="AlphaFoldDB" id="A0A0A9C2W5"/>
<proteinExistence type="predicted"/>
<evidence type="ECO:0000313" key="2">
    <source>
        <dbReference type="EMBL" id="JAD67715.1"/>
    </source>
</evidence>